<evidence type="ECO:0000313" key="1">
    <source>
        <dbReference type="EMBL" id="AYJ84604.1"/>
    </source>
</evidence>
<reference evidence="1 2" key="1">
    <citation type="submission" date="2018-09" db="EMBL/GenBank/DDBJ databases">
        <title>Sphingomonas peninsula sp. nov., isolated from fildes peninsula, Antarctic soil.</title>
        <authorList>
            <person name="Yingchao G."/>
        </authorList>
    </citation>
    <scope>NUCLEOTIDE SEQUENCE [LARGE SCALE GENOMIC DNA]</scope>
    <source>
        <strain evidence="1 2">YZ-8</strain>
        <plasmid evidence="1 2">unnamed2</plasmid>
    </source>
</reference>
<gene>
    <name evidence="1" type="ORF">D3Y57_00395</name>
</gene>
<keyword evidence="1" id="KW-0614">Plasmid</keyword>
<evidence type="ECO:0000313" key="2">
    <source>
        <dbReference type="Proteomes" id="UP000276254"/>
    </source>
</evidence>
<sequence length="121" mass="12616">MQGTAPVGVTVRVKNIEVGTDATILDVSASYGGTASSDVTLAGSPTYLLDEQGNRLMLKPPQDDRDLRITKGQTMDGKLVFLGAVAEGTKAVKLVFNDNNDGNSIIDPGLTIALPLDDAAK</sequence>
<geneLocation type="plasmid" evidence="1">
    <name>unnamed2</name>
</geneLocation>
<evidence type="ECO:0008006" key="3">
    <source>
        <dbReference type="Google" id="ProtNLM"/>
    </source>
</evidence>
<protein>
    <recommendedName>
        <fullName evidence="3">DUF4352 domain-containing protein</fullName>
    </recommendedName>
</protein>
<proteinExistence type="predicted"/>
<keyword evidence="2" id="KW-1185">Reference proteome</keyword>
<dbReference type="EMBL" id="CP032827">
    <property type="protein sequence ID" value="AYJ84604.1"/>
    <property type="molecule type" value="Genomic_DNA"/>
</dbReference>
<dbReference type="KEGG" id="spha:D3Y57_00395"/>
<dbReference type="AlphaFoldDB" id="A0A494TBJ6"/>
<organism evidence="1 2">
    <name type="scientific">Sphingomonas paeninsulae</name>
    <dbReference type="NCBI Taxonomy" id="2319844"/>
    <lineage>
        <taxon>Bacteria</taxon>
        <taxon>Pseudomonadati</taxon>
        <taxon>Pseudomonadota</taxon>
        <taxon>Alphaproteobacteria</taxon>
        <taxon>Sphingomonadales</taxon>
        <taxon>Sphingomonadaceae</taxon>
        <taxon>Sphingomonas</taxon>
    </lineage>
</organism>
<accession>A0A494TBJ6</accession>
<dbReference type="Proteomes" id="UP000276254">
    <property type="component" value="Plasmid unnamed2"/>
</dbReference>
<dbReference type="OrthoDB" id="7564551at2"/>
<name>A0A494TBJ6_SPHPE</name>